<dbReference type="PANTHER" id="PTHR36978:SF4">
    <property type="entry name" value="P-LOOP CONTAINING NUCLEOSIDE TRIPHOSPHATE HYDROLASE PROTEIN"/>
    <property type="match status" value="1"/>
</dbReference>
<evidence type="ECO:0000313" key="3">
    <source>
        <dbReference type="Proteomes" id="UP001642483"/>
    </source>
</evidence>
<dbReference type="Gene3D" id="3.40.50.300">
    <property type="entry name" value="P-loop containing nucleotide triphosphate hydrolases"/>
    <property type="match status" value="1"/>
</dbReference>
<keyword evidence="3" id="KW-1185">Reference proteome</keyword>
<keyword evidence="1" id="KW-1133">Transmembrane helix</keyword>
<evidence type="ECO:0008006" key="4">
    <source>
        <dbReference type="Google" id="ProtNLM"/>
    </source>
</evidence>
<keyword evidence="1" id="KW-0812">Transmembrane</keyword>
<evidence type="ECO:0000313" key="2">
    <source>
        <dbReference type="EMBL" id="CAK8692591.1"/>
    </source>
</evidence>
<organism evidence="2 3">
    <name type="scientific">Clavelina lepadiformis</name>
    <name type="common">Light-bulb sea squirt</name>
    <name type="synonym">Ascidia lepadiformis</name>
    <dbReference type="NCBI Taxonomy" id="159417"/>
    <lineage>
        <taxon>Eukaryota</taxon>
        <taxon>Metazoa</taxon>
        <taxon>Chordata</taxon>
        <taxon>Tunicata</taxon>
        <taxon>Ascidiacea</taxon>
        <taxon>Aplousobranchia</taxon>
        <taxon>Clavelinidae</taxon>
        <taxon>Clavelina</taxon>
    </lineage>
</organism>
<dbReference type="SUPFAM" id="SSF52540">
    <property type="entry name" value="P-loop containing nucleoside triphosphate hydrolases"/>
    <property type="match status" value="1"/>
</dbReference>
<dbReference type="PANTHER" id="PTHR36978">
    <property type="entry name" value="P-LOOP CONTAINING NUCLEOTIDE TRIPHOSPHATE HYDROLASE"/>
    <property type="match status" value="1"/>
</dbReference>
<accession>A0ABP0GLG4</accession>
<name>A0ABP0GLG4_CLALP</name>
<proteinExistence type="predicted"/>
<dbReference type="Proteomes" id="UP001642483">
    <property type="component" value="Unassembled WGS sequence"/>
</dbReference>
<gene>
    <name evidence="2" type="ORF">CVLEPA_LOCUS25844</name>
</gene>
<keyword evidence="1" id="KW-0472">Membrane</keyword>
<dbReference type="EMBL" id="CAWYQH010000130">
    <property type="protein sequence ID" value="CAK8692591.1"/>
    <property type="molecule type" value="Genomic_DNA"/>
</dbReference>
<evidence type="ECO:0000256" key="1">
    <source>
        <dbReference type="SAM" id="Phobius"/>
    </source>
</evidence>
<comment type="caution">
    <text evidence="2">The sequence shown here is derived from an EMBL/GenBank/DDBJ whole genome shotgun (WGS) entry which is preliminary data.</text>
</comment>
<feature type="transmembrane region" description="Helical" evidence="1">
    <location>
        <begin position="224"/>
        <end position="245"/>
    </location>
</feature>
<protein>
    <recommendedName>
        <fullName evidence="4">Sulfotransferase</fullName>
    </recommendedName>
</protein>
<sequence length="247" mass="29224">MVKVICAGYPKTGTKSLTKALFKLGYNNVHDYLEHIDFYMDEYEKYFEKGHPISHVLDKYDELNVDCTVDMPPSFLFEEFHQRWPDAKIILTIRDEDAWYKSIKKMNDIVFNWYHWMTYFSKNALRFETFMRKLYQYMLGSGLESPWLWKMHYRRHNAYVAKVIPPENLLVFDVSNGWEPLCKFLGKKIPDEPFPFENAAGSKNNIVQRLLTESKIASRAKFEIIISILSYLVVFGGIVLAYLNFFS</sequence>
<dbReference type="InterPro" id="IPR027417">
    <property type="entry name" value="P-loop_NTPase"/>
</dbReference>
<dbReference type="InterPro" id="IPR040632">
    <property type="entry name" value="Sulfotransfer_4"/>
</dbReference>
<reference evidence="2 3" key="1">
    <citation type="submission" date="2024-02" db="EMBL/GenBank/DDBJ databases">
        <authorList>
            <person name="Daric V."/>
            <person name="Darras S."/>
        </authorList>
    </citation>
    <scope>NUCLEOTIDE SEQUENCE [LARGE SCALE GENOMIC DNA]</scope>
</reference>
<dbReference type="Pfam" id="PF17784">
    <property type="entry name" value="Sulfotransfer_4"/>
    <property type="match status" value="1"/>
</dbReference>